<keyword evidence="4" id="KW-1185">Reference proteome</keyword>
<evidence type="ECO:0000313" key="3">
    <source>
        <dbReference type="EMBL" id="KAK5096048.1"/>
    </source>
</evidence>
<evidence type="ECO:0000313" key="4">
    <source>
        <dbReference type="Proteomes" id="UP001345013"/>
    </source>
</evidence>
<organism evidence="3 4">
    <name type="scientific">Lithohypha guttulata</name>
    <dbReference type="NCBI Taxonomy" id="1690604"/>
    <lineage>
        <taxon>Eukaryota</taxon>
        <taxon>Fungi</taxon>
        <taxon>Dikarya</taxon>
        <taxon>Ascomycota</taxon>
        <taxon>Pezizomycotina</taxon>
        <taxon>Eurotiomycetes</taxon>
        <taxon>Chaetothyriomycetidae</taxon>
        <taxon>Chaetothyriales</taxon>
        <taxon>Trichomeriaceae</taxon>
        <taxon>Lithohypha</taxon>
    </lineage>
</organism>
<dbReference type="InterPro" id="IPR057514">
    <property type="entry name" value="NTF2_SigF"/>
</dbReference>
<name>A0ABR0KGU7_9EURO</name>
<dbReference type="PANTHER" id="PTHR35393:SF1">
    <property type="entry name" value="SNOAL-LIKE DOMAIN-CONTAINING PROTEIN"/>
    <property type="match status" value="1"/>
</dbReference>
<proteinExistence type="predicted"/>
<accession>A0ABR0KGU7</accession>
<feature type="region of interest" description="Disordered" evidence="1">
    <location>
        <begin position="123"/>
        <end position="155"/>
    </location>
</feature>
<reference evidence="3 4" key="1">
    <citation type="submission" date="2023-08" db="EMBL/GenBank/DDBJ databases">
        <title>Black Yeasts Isolated from many extreme environments.</title>
        <authorList>
            <person name="Coleine C."/>
            <person name="Stajich J.E."/>
            <person name="Selbmann L."/>
        </authorList>
    </citation>
    <scope>NUCLEOTIDE SEQUENCE [LARGE SCALE GENOMIC DNA]</scope>
    <source>
        <strain evidence="3 4">CCFEE 5885</strain>
    </source>
</reference>
<dbReference type="EMBL" id="JAVRRG010000024">
    <property type="protein sequence ID" value="KAK5096048.1"/>
    <property type="molecule type" value="Genomic_DNA"/>
</dbReference>
<gene>
    <name evidence="3" type="ORF">LTR24_002747</name>
</gene>
<evidence type="ECO:0000256" key="1">
    <source>
        <dbReference type="SAM" id="MobiDB-lite"/>
    </source>
</evidence>
<evidence type="ECO:0000259" key="2">
    <source>
        <dbReference type="Pfam" id="PF24840"/>
    </source>
</evidence>
<dbReference type="Proteomes" id="UP001345013">
    <property type="component" value="Unassembled WGS sequence"/>
</dbReference>
<protein>
    <recommendedName>
        <fullName evidence="2">SigF-like NTF2-like domain-containing protein</fullName>
    </recommendedName>
</protein>
<dbReference type="PANTHER" id="PTHR35393">
    <property type="entry name" value="CHROMOSOME 1, WHOLE GENOME SHOTGUN SEQUENCE"/>
    <property type="match status" value="1"/>
</dbReference>
<feature type="compositionally biased region" description="Basic and acidic residues" evidence="1">
    <location>
        <begin position="123"/>
        <end position="150"/>
    </location>
</feature>
<comment type="caution">
    <text evidence="3">The sequence shown here is derived from an EMBL/GenBank/DDBJ whole genome shotgun (WGS) entry which is preliminary data.</text>
</comment>
<sequence length="262" mass="29458">MQNPLLETPSLIHTLTQSTPSQQRAALYAHFTPTASFTHPFCATSSWSLSPTLNSRWAIWKIYQWYKIMSPHISLEVLSVTFNEEHLKLYVDIHQHFRLWIVPGYDAEVWLTTVLTLAVGDERGPESVGESRMKGQRHGVETSRDKEKGEPGPWSYAAVADPTTSTTNANANANANADSDVMVNGDEDGDAKPFYYITAQDDLYQTSEWIKFLSVLGIAHLLVVAWMFFATGFSVVGSYVLVPITWAMETGRLTTRGRRIKR</sequence>
<feature type="domain" description="SigF-like NTF2-like" evidence="2">
    <location>
        <begin position="1"/>
        <end position="120"/>
    </location>
</feature>
<dbReference type="Pfam" id="PF24840">
    <property type="entry name" value="NTF2_SigF"/>
    <property type="match status" value="1"/>
</dbReference>